<sequence length="945" mass="102657">MPLACRYFQLAIATLTDRLPQFWSAQIKGSDLVAPVVACVQEKSATSPPDHGNRGSLLSDTPQHWTVDQVRRFYKAIKVHGKNFYAIHRDFFSSTTSMDPIGGDGGSDPAPRAGPRGRKRRGHHHALESKRTLTSAASVPASLFSLARDTPTSTTTNLPESEVEEVSKVENMKVEEADELAMRGRKGYEFKSEPPDDVKSEDKDREDKSSASSTRSIFQPTREKTVKQLITFYYYWKRKSASTITSATSVAAAHAAAAAAAAANAAASNSNSHHNRNTFKGSSVEANFNRCYAGGKKRKQIGTRAGIMDRTAYLRHRTLTGACCCDGIIYDHGDIAPSPPNPLTDVASWFLFLAISQTPWLALDHASTLAPCVSRPRVRWCTPFELEVAFLCDHELATTYTVIHLPFTFVATRVLPDIGLDRCPHQQVVELASLSEISSVIKEIHLRPHGDARTAEEAAVVVEWASVSPFFLMPDFKFASRHCSVGPMSAPVIVNSANSIAVDVHCTLAGSVANNLPESENDDIGNDTPQRPASETASPADAAASNTEATDDASKESDAKVSPAAQVCKHCNLKEIANTSPSSGENHLSPNLSIWRFTYVGVLDAQDISLDNRKSTSSDVFSCAICETSSSDRRSTPSHRNAVGALITLSLLLPSHCYFLSLIPLINGLLLCLLLQSPVVYFRIYQHFEMSPFCVLFGGALLQLSVRTFVEDQRNPVQCCCYAVSDSFIEPDTAKEGEAVVEEEDADLPLLCVRFMLAWARTDVVQRRAVICPVIRQLCSACRLHLRKYAELPKVPEVKTEGVGENGAPGTAKTNWPADGGCEQIPGKGSADDAVGRFNFTHNVALAAPLAGLFLTSSKMATSCVDPRSAKSAVSVNRPPEGCHGHFRNQDSSPEALVAAFVRLMAATYFVANNFCAGVVRHTNMPPTPVPFGVLLTQEPEEEPF</sequence>
<dbReference type="STRING" id="53468.A0A0R3UI13"/>
<feature type="region of interest" description="Disordered" evidence="1">
    <location>
        <begin position="515"/>
        <end position="559"/>
    </location>
</feature>
<feature type="compositionally biased region" description="Basic and acidic residues" evidence="1">
    <location>
        <begin position="165"/>
        <end position="209"/>
    </location>
</feature>
<dbReference type="Proteomes" id="UP000267029">
    <property type="component" value="Unassembled WGS sequence"/>
</dbReference>
<evidence type="ECO:0000256" key="1">
    <source>
        <dbReference type="SAM" id="MobiDB-lite"/>
    </source>
</evidence>
<feature type="region of interest" description="Disordered" evidence="1">
    <location>
        <begin position="96"/>
        <end position="219"/>
    </location>
</feature>
<evidence type="ECO:0000313" key="2">
    <source>
        <dbReference type="EMBL" id="VDD81021.1"/>
    </source>
</evidence>
<evidence type="ECO:0000313" key="3">
    <source>
        <dbReference type="Proteomes" id="UP000267029"/>
    </source>
</evidence>
<feature type="compositionally biased region" description="Polar residues" evidence="1">
    <location>
        <begin position="210"/>
        <end position="219"/>
    </location>
</feature>
<accession>A0A0R3UI13</accession>
<dbReference type="EMBL" id="UXSR01005318">
    <property type="protein sequence ID" value="VDD81021.1"/>
    <property type="molecule type" value="Genomic_DNA"/>
</dbReference>
<name>A0A0R3UI13_MESCO</name>
<keyword evidence="3" id="KW-1185">Reference proteome</keyword>
<reference evidence="2 3" key="1">
    <citation type="submission" date="2018-10" db="EMBL/GenBank/DDBJ databases">
        <authorList>
            <consortium name="Pathogen Informatics"/>
        </authorList>
    </citation>
    <scope>NUCLEOTIDE SEQUENCE [LARGE SCALE GENOMIC DNA]</scope>
</reference>
<gene>
    <name evidence="2" type="ORF">MCOS_LOCUS7024</name>
</gene>
<feature type="compositionally biased region" description="Polar residues" evidence="1">
    <location>
        <begin position="150"/>
        <end position="159"/>
    </location>
</feature>
<feature type="compositionally biased region" description="Low complexity" evidence="1">
    <location>
        <begin position="532"/>
        <end position="548"/>
    </location>
</feature>
<proteinExistence type="predicted"/>
<dbReference type="AlphaFoldDB" id="A0A0R3UI13"/>
<organism evidence="2 3">
    <name type="scientific">Mesocestoides corti</name>
    <name type="common">Flatworm</name>
    <dbReference type="NCBI Taxonomy" id="53468"/>
    <lineage>
        <taxon>Eukaryota</taxon>
        <taxon>Metazoa</taxon>
        <taxon>Spiralia</taxon>
        <taxon>Lophotrochozoa</taxon>
        <taxon>Platyhelminthes</taxon>
        <taxon>Cestoda</taxon>
        <taxon>Eucestoda</taxon>
        <taxon>Cyclophyllidea</taxon>
        <taxon>Mesocestoididae</taxon>
        <taxon>Mesocestoides</taxon>
    </lineage>
</organism>
<feature type="compositionally biased region" description="Basic residues" evidence="1">
    <location>
        <begin position="115"/>
        <end position="124"/>
    </location>
</feature>
<protein>
    <submittedName>
        <fullName evidence="2">Uncharacterized protein</fullName>
    </submittedName>
</protein>
<dbReference type="OrthoDB" id="6147534at2759"/>